<accession>A0A4V3CEK9</accession>
<evidence type="ECO:0000256" key="5">
    <source>
        <dbReference type="ARBA" id="ARBA00013376"/>
    </source>
</evidence>
<dbReference type="AlphaFoldDB" id="A0A4V3CEK9"/>
<comment type="similarity">
    <text evidence="3">Belongs to the homoserine dehydrogenase family.</text>
</comment>
<name>A0A4V3CEK9_9FIRM</name>
<feature type="domain" description="Aspartate/homoserine dehydrogenase NAD-binding" evidence="13">
    <location>
        <begin position="30"/>
        <end position="130"/>
    </location>
</feature>
<comment type="pathway">
    <text evidence="1">Amino-acid biosynthesis; L-threonine biosynthesis; L-threonine from L-aspartate: step 3/5.</text>
</comment>
<proteinExistence type="inferred from homology"/>
<evidence type="ECO:0000259" key="12">
    <source>
        <dbReference type="Pfam" id="PF00742"/>
    </source>
</evidence>
<dbReference type="SUPFAM" id="SSF55347">
    <property type="entry name" value="Glyceraldehyde-3-phosphate dehydrogenase-like, C-terminal domain"/>
    <property type="match status" value="1"/>
</dbReference>
<dbReference type="PANTHER" id="PTHR43331:SF1">
    <property type="entry name" value="HOMOSERINE DEHYDROGENASE"/>
    <property type="match status" value="1"/>
</dbReference>
<evidence type="ECO:0000256" key="9">
    <source>
        <dbReference type="ARBA" id="ARBA00023053"/>
    </source>
</evidence>
<dbReference type="OrthoDB" id="2110913at2"/>
<comment type="catalytic activity">
    <reaction evidence="11">
        <text>L-homoserine + NADP(+) = L-aspartate 4-semialdehyde + NADPH + H(+)</text>
        <dbReference type="Rhea" id="RHEA:15761"/>
        <dbReference type="ChEBI" id="CHEBI:15378"/>
        <dbReference type="ChEBI" id="CHEBI:57476"/>
        <dbReference type="ChEBI" id="CHEBI:57783"/>
        <dbReference type="ChEBI" id="CHEBI:58349"/>
        <dbReference type="ChEBI" id="CHEBI:537519"/>
        <dbReference type="EC" id="1.1.1.3"/>
    </reaction>
    <physiologicalReaction direction="right-to-left" evidence="11">
        <dbReference type="Rhea" id="RHEA:15763"/>
    </physiologicalReaction>
</comment>
<evidence type="ECO:0000256" key="8">
    <source>
        <dbReference type="ARBA" id="ARBA00023002"/>
    </source>
</evidence>
<keyword evidence="10" id="KW-0486">Methionine biosynthesis</keyword>
<evidence type="ECO:0000256" key="6">
    <source>
        <dbReference type="ARBA" id="ARBA00022605"/>
    </source>
</evidence>
<dbReference type="InterPro" id="IPR005106">
    <property type="entry name" value="Asp/hSer_DH_NAD-bd"/>
</dbReference>
<dbReference type="PANTHER" id="PTHR43331">
    <property type="entry name" value="HOMOSERINE DEHYDROGENASE"/>
    <property type="match status" value="1"/>
</dbReference>
<comment type="caution">
    <text evidence="14">The sequence shown here is derived from an EMBL/GenBank/DDBJ whole genome shotgun (WGS) entry which is preliminary data.</text>
</comment>
<dbReference type="GO" id="GO:0050661">
    <property type="term" value="F:NADP binding"/>
    <property type="evidence" value="ECO:0007669"/>
    <property type="project" value="InterPro"/>
</dbReference>
<organism evidence="14 15">
    <name type="scientific">Halanaerobium saccharolyticum</name>
    <dbReference type="NCBI Taxonomy" id="43595"/>
    <lineage>
        <taxon>Bacteria</taxon>
        <taxon>Bacillati</taxon>
        <taxon>Bacillota</taxon>
        <taxon>Clostridia</taxon>
        <taxon>Halanaerobiales</taxon>
        <taxon>Halanaerobiaceae</taxon>
        <taxon>Halanaerobium</taxon>
    </lineage>
</organism>
<evidence type="ECO:0000256" key="3">
    <source>
        <dbReference type="ARBA" id="ARBA00006753"/>
    </source>
</evidence>
<dbReference type="EMBL" id="SNWX01000011">
    <property type="protein sequence ID" value="TDO89340.1"/>
    <property type="molecule type" value="Genomic_DNA"/>
</dbReference>
<sequence>MLKLALVTNREDLLQNFFDFFEENINKIEKLTAQKMDITYILNSSEDKKIVSIPEGKFNQAEFIEDYNKILTDSKVDIILELSRKQEPPDYLFQALKKDKTVITSNLKVITENYLEIKKREKKYGNRIFFAAAFSPLPIKTLIDNFYALDEPKELNAVLNATTNYILAEMKKNKISMKETVEQAKELSYTEENTDLDLNGVDSLNKIILLANLFYNTAINPALINARGIKGITSYDLIYAAELGYKIKLICALKKENEELYLGVRPNLIPQDSFLASINENSNGVEMLSDYNAKTTFTAENCDQAPLNLLSLDLINAAKFINNKKRTDFRVEIKNFNVSDYYQKKFSSFYVRLQIEKDEEIIDKIKKIFSEKNLADLILHDNSTETPLLPVIILTKKIRENDLEKLLEEVENLEGVLTVNNIIAVKED</sequence>
<keyword evidence="9" id="KW-0915">Sodium</keyword>
<dbReference type="UniPathway" id="UPA00051">
    <property type="reaction ID" value="UER00465"/>
</dbReference>
<dbReference type="GO" id="GO:0009088">
    <property type="term" value="P:threonine biosynthetic process"/>
    <property type="evidence" value="ECO:0007669"/>
    <property type="project" value="UniProtKB-UniPathway"/>
</dbReference>
<dbReference type="GO" id="GO:0004412">
    <property type="term" value="F:homoserine dehydrogenase activity"/>
    <property type="evidence" value="ECO:0007669"/>
    <property type="project" value="UniProtKB-EC"/>
</dbReference>
<evidence type="ECO:0000256" key="11">
    <source>
        <dbReference type="ARBA" id="ARBA00048841"/>
    </source>
</evidence>
<keyword evidence="6" id="KW-0028">Amino-acid biosynthesis</keyword>
<protein>
    <recommendedName>
        <fullName evidence="5">Homoserine dehydrogenase</fullName>
        <ecNumber evidence="4">1.1.1.3</ecNumber>
    </recommendedName>
</protein>
<evidence type="ECO:0000313" key="15">
    <source>
        <dbReference type="Proteomes" id="UP000295064"/>
    </source>
</evidence>
<dbReference type="Pfam" id="PF03447">
    <property type="entry name" value="NAD_binding_3"/>
    <property type="match status" value="1"/>
</dbReference>
<dbReference type="Proteomes" id="UP000295064">
    <property type="component" value="Unassembled WGS sequence"/>
</dbReference>
<dbReference type="Gene3D" id="3.40.50.720">
    <property type="entry name" value="NAD(P)-binding Rossmann-like Domain"/>
    <property type="match status" value="1"/>
</dbReference>
<dbReference type="InterPro" id="IPR036291">
    <property type="entry name" value="NAD(P)-bd_dom_sf"/>
</dbReference>
<dbReference type="SUPFAM" id="SSF51735">
    <property type="entry name" value="NAD(P)-binding Rossmann-fold domains"/>
    <property type="match status" value="1"/>
</dbReference>
<feature type="domain" description="Homoserine dehydrogenase catalytic" evidence="12">
    <location>
        <begin position="139"/>
        <end position="300"/>
    </location>
</feature>
<dbReference type="GO" id="GO:0009086">
    <property type="term" value="P:methionine biosynthetic process"/>
    <property type="evidence" value="ECO:0007669"/>
    <property type="project" value="UniProtKB-KW"/>
</dbReference>
<dbReference type="RefSeq" id="WP_133514994.1">
    <property type="nucleotide sequence ID" value="NZ_SNWX01000011.1"/>
</dbReference>
<dbReference type="Pfam" id="PF00742">
    <property type="entry name" value="Homoserine_dh"/>
    <property type="match status" value="1"/>
</dbReference>
<keyword evidence="7" id="KW-0791">Threonine biosynthesis</keyword>
<reference evidence="14 15" key="1">
    <citation type="submission" date="2019-03" db="EMBL/GenBank/DDBJ databases">
        <title>Subsurface microbial communities from deep shales in Ohio and West Virginia, USA.</title>
        <authorList>
            <person name="Wrighton K."/>
        </authorList>
    </citation>
    <scope>NUCLEOTIDE SEQUENCE [LARGE SCALE GENOMIC DNA]</scope>
    <source>
        <strain evidence="14 15">MA284_T2</strain>
    </source>
</reference>
<evidence type="ECO:0000256" key="1">
    <source>
        <dbReference type="ARBA" id="ARBA00005056"/>
    </source>
</evidence>
<dbReference type="UniPathway" id="UPA00050">
    <property type="reaction ID" value="UER00063"/>
</dbReference>
<evidence type="ECO:0000256" key="4">
    <source>
        <dbReference type="ARBA" id="ARBA00013213"/>
    </source>
</evidence>
<dbReference type="NCBIfam" id="NF004976">
    <property type="entry name" value="PRK06349.1"/>
    <property type="match status" value="1"/>
</dbReference>
<evidence type="ECO:0000313" key="14">
    <source>
        <dbReference type="EMBL" id="TDO89340.1"/>
    </source>
</evidence>
<keyword evidence="8" id="KW-0560">Oxidoreductase</keyword>
<comment type="pathway">
    <text evidence="2">Amino-acid biosynthesis; L-methionine biosynthesis via de novo pathway; L-homoserine from L-aspartate: step 3/3.</text>
</comment>
<dbReference type="Gene3D" id="3.30.360.10">
    <property type="entry name" value="Dihydrodipicolinate Reductase, domain 2"/>
    <property type="match status" value="1"/>
</dbReference>
<evidence type="ECO:0000256" key="2">
    <source>
        <dbReference type="ARBA" id="ARBA00005062"/>
    </source>
</evidence>
<evidence type="ECO:0000259" key="13">
    <source>
        <dbReference type="Pfam" id="PF03447"/>
    </source>
</evidence>
<dbReference type="Gene3D" id="3.30.70.260">
    <property type="match status" value="1"/>
</dbReference>
<dbReference type="InterPro" id="IPR001342">
    <property type="entry name" value="HDH_cat"/>
</dbReference>
<dbReference type="FunFam" id="3.30.360.10:FF:000005">
    <property type="entry name" value="Homoserine dehydrogenase"/>
    <property type="match status" value="1"/>
</dbReference>
<evidence type="ECO:0000256" key="7">
    <source>
        <dbReference type="ARBA" id="ARBA00022697"/>
    </source>
</evidence>
<gene>
    <name evidence="14" type="ORF">DFR79_1112</name>
</gene>
<evidence type="ECO:0000256" key="10">
    <source>
        <dbReference type="ARBA" id="ARBA00023167"/>
    </source>
</evidence>
<dbReference type="EC" id="1.1.1.3" evidence="4"/>